<dbReference type="InterPro" id="IPR013217">
    <property type="entry name" value="Methyltransf_12"/>
</dbReference>
<sequence>MQNNFNFVAPFYDPLSKLIFGQSIKNSQLSLLPFIPENVTVLIIGGGTGWILEEMLKQNKTSKILYLEVSEKMLAQSKKRYAKLSQNSETKVEFRLGTEQTLQPEETFDVIFTGFLLDLFQPENLQKLMQKLHGHLKPNGLWLVADFAPQNATYFWQKSLLKTMVLFFKLTANLQANTLPEIEKALENFPLEQLNKHLFYHNLIFAATYRKR</sequence>
<comment type="caution">
    <text evidence="2">The sequence shown here is derived from an EMBL/GenBank/DDBJ whole genome shotgun (WGS) entry which is preliminary data.</text>
</comment>
<accession>A0ABW0EGU7</accession>
<evidence type="ECO:0000313" key="2">
    <source>
        <dbReference type="EMBL" id="MFC5272181.1"/>
    </source>
</evidence>
<evidence type="ECO:0000259" key="1">
    <source>
        <dbReference type="Pfam" id="PF08242"/>
    </source>
</evidence>
<keyword evidence="3" id="KW-1185">Reference proteome</keyword>
<dbReference type="Pfam" id="PF08242">
    <property type="entry name" value="Methyltransf_12"/>
    <property type="match status" value="1"/>
</dbReference>
<dbReference type="InterPro" id="IPR029063">
    <property type="entry name" value="SAM-dependent_MTases_sf"/>
</dbReference>
<dbReference type="PROSITE" id="PS01330">
    <property type="entry name" value="PABS_1"/>
    <property type="match status" value="1"/>
</dbReference>
<evidence type="ECO:0000313" key="3">
    <source>
        <dbReference type="Proteomes" id="UP001596161"/>
    </source>
</evidence>
<keyword evidence="2" id="KW-0808">Transferase</keyword>
<dbReference type="RefSeq" id="WP_378018540.1">
    <property type="nucleotide sequence ID" value="NZ_JBHSKT010000013.1"/>
</dbReference>
<proteinExistence type="predicted"/>
<dbReference type="Gene3D" id="3.40.50.150">
    <property type="entry name" value="Vaccinia Virus protein VP39"/>
    <property type="match status" value="1"/>
</dbReference>
<protein>
    <submittedName>
        <fullName evidence="2">Class I SAM-dependent methyltransferase</fullName>
        <ecNumber evidence="2">2.1.1.-</ecNumber>
    </submittedName>
</protein>
<name>A0ABW0EGU7_9BACT</name>
<dbReference type="GO" id="GO:0008168">
    <property type="term" value="F:methyltransferase activity"/>
    <property type="evidence" value="ECO:0007669"/>
    <property type="project" value="UniProtKB-KW"/>
</dbReference>
<organism evidence="2 3">
    <name type="scientific">Adhaeribacter terreus</name>
    <dbReference type="NCBI Taxonomy" id="529703"/>
    <lineage>
        <taxon>Bacteria</taxon>
        <taxon>Pseudomonadati</taxon>
        <taxon>Bacteroidota</taxon>
        <taxon>Cytophagia</taxon>
        <taxon>Cytophagales</taxon>
        <taxon>Hymenobacteraceae</taxon>
        <taxon>Adhaeribacter</taxon>
    </lineage>
</organism>
<dbReference type="EC" id="2.1.1.-" evidence="2"/>
<dbReference type="EMBL" id="JBHSKT010000013">
    <property type="protein sequence ID" value="MFC5272181.1"/>
    <property type="molecule type" value="Genomic_DNA"/>
</dbReference>
<dbReference type="Proteomes" id="UP001596161">
    <property type="component" value="Unassembled WGS sequence"/>
</dbReference>
<feature type="domain" description="Methyltransferase type 12" evidence="1">
    <location>
        <begin position="42"/>
        <end position="141"/>
    </location>
</feature>
<dbReference type="InterPro" id="IPR030373">
    <property type="entry name" value="PABS_CS"/>
</dbReference>
<dbReference type="GO" id="GO:0032259">
    <property type="term" value="P:methylation"/>
    <property type="evidence" value="ECO:0007669"/>
    <property type="project" value="UniProtKB-KW"/>
</dbReference>
<reference evidence="3" key="1">
    <citation type="journal article" date="2019" name="Int. J. Syst. Evol. Microbiol.">
        <title>The Global Catalogue of Microorganisms (GCM) 10K type strain sequencing project: providing services to taxonomists for standard genome sequencing and annotation.</title>
        <authorList>
            <consortium name="The Broad Institute Genomics Platform"/>
            <consortium name="The Broad Institute Genome Sequencing Center for Infectious Disease"/>
            <person name="Wu L."/>
            <person name="Ma J."/>
        </authorList>
    </citation>
    <scope>NUCLEOTIDE SEQUENCE [LARGE SCALE GENOMIC DNA]</scope>
    <source>
        <strain evidence="3">KACC 12602</strain>
    </source>
</reference>
<dbReference type="CDD" id="cd02440">
    <property type="entry name" value="AdoMet_MTases"/>
    <property type="match status" value="1"/>
</dbReference>
<dbReference type="SUPFAM" id="SSF53335">
    <property type="entry name" value="S-adenosyl-L-methionine-dependent methyltransferases"/>
    <property type="match status" value="1"/>
</dbReference>
<keyword evidence="2" id="KW-0489">Methyltransferase</keyword>
<gene>
    <name evidence="2" type="ORF">ACFPIB_16320</name>
</gene>